<dbReference type="GO" id="GO:0003824">
    <property type="term" value="F:catalytic activity"/>
    <property type="evidence" value="ECO:0007669"/>
    <property type="project" value="UniProtKB-ARBA"/>
</dbReference>
<sequence length="263" mass="28331">MQIHNTFLFASELDGALLPNGTFTAAAGCLERTGQLLERLKAADYPVAYVTDHDLSSAREGQGIFGLPEPSYWVCNLGTEIYDAAGNPDEDWKRTMGPPFDKKTLWSALKENPGLTPQEDGKQGSHKFGFYCSEPDDALRAWISTRIEPLVEGARLIQGIEASSQLTSFDLIPVVAGGARALAHLAEKLGLPSSRVFFSGGGESDLDALMSGVCGTLVGNTAPAIQDRARELAESREGARLTLSRGYYGDGIIEGLRIYNFLA</sequence>
<dbReference type="InterPro" id="IPR006380">
    <property type="entry name" value="SPP-like_dom"/>
</dbReference>
<evidence type="ECO:0000313" key="3">
    <source>
        <dbReference type="EMBL" id="VFK21265.1"/>
    </source>
</evidence>
<proteinExistence type="predicted"/>
<dbReference type="SUPFAM" id="SSF56784">
    <property type="entry name" value="HAD-like"/>
    <property type="match status" value="1"/>
</dbReference>
<evidence type="ECO:0000313" key="2">
    <source>
        <dbReference type="EMBL" id="VFJ95186.1"/>
    </source>
</evidence>
<dbReference type="Pfam" id="PF05116">
    <property type="entry name" value="S6PP"/>
    <property type="match status" value="1"/>
</dbReference>
<dbReference type="EMBL" id="CAADFF010000066">
    <property type="protein sequence ID" value="VFJ95186.1"/>
    <property type="molecule type" value="Genomic_DNA"/>
</dbReference>
<name>A0A450URU8_9GAMM</name>
<protein>
    <submittedName>
        <fullName evidence="2">Hydroxymethylpyrimidine pyrophosphatase</fullName>
    </submittedName>
</protein>
<dbReference type="Gene3D" id="3.40.50.1000">
    <property type="entry name" value="HAD superfamily/HAD-like"/>
    <property type="match status" value="1"/>
</dbReference>
<organism evidence="2">
    <name type="scientific">Candidatus Kentrum sp. LFY</name>
    <dbReference type="NCBI Taxonomy" id="2126342"/>
    <lineage>
        <taxon>Bacteria</taxon>
        <taxon>Pseudomonadati</taxon>
        <taxon>Pseudomonadota</taxon>
        <taxon>Gammaproteobacteria</taxon>
        <taxon>Candidatus Kentrum</taxon>
    </lineage>
</organism>
<dbReference type="EMBL" id="CAADFN010000089">
    <property type="protein sequence ID" value="VFK21265.1"/>
    <property type="molecule type" value="Genomic_DNA"/>
</dbReference>
<dbReference type="Gene3D" id="3.90.1070.10">
    <property type="match status" value="1"/>
</dbReference>
<reference evidence="2" key="1">
    <citation type="submission" date="2019-02" db="EMBL/GenBank/DDBJ databases">
        <authorList>
            <person name="Gruber-Vodicka R. H."/>
            <person name="Seah K. B. B."/>
        </authorList>
    </citation>
    <scope>NUCLEOTIDE SEQUENCE</scope>
    <source>
        <strain evidence="3">BECK_BY7</strain>
        <strain evidence="2">BECK_M7</strain>
    </source>
</reference>
<dbReference type="InterPro" id="IPR036412">
    <property type="entry name" value="HAD-like_sf"/>
</dbReference>
<dbReference type="InterPro" id="IPR023214">
    <property type="entry name" value="HAD_sf"/>
</dbReference>
<feature type="domain" description="Sucrose phosphatase-like" evidence="1">
    <location>
        <begin position="7"/>
        <end position="260"/>
    </location>
</feature>
<evidence type="ECO:0000259" key="1">
    <source>
        <dbReference type="Pfam" id="PF05116"/>
    </source>
</evidence>
<accession>A0A450URU8</accession>
<gene>
    <name evidence="2" type="ORF">BECKLFY1418B_GA0070995_106614</name>
    <name evidence="3" type="ORF">BECKLFY1418C_GA0070996_10898</name>
</gene>
<dbReference type="AlphaFoldDB" id="A0A450URU8"/>